<sequence length="147" mass="16129">MLTWGWMSLLLVLSAWVTRPHLSTVKGSCVENEKGTAPEDWEVKKLADLRCREQVMRDEESARTMAKDGKDRSGIGKEGNTSDLEPLRTRDVDVKETLKPECTGGLPAEEGNCPETPPSDSPKKGDCTTSPAAQEVGELIGKLMKEE</sequence>
<proteinExistence type="predicted"/>
<evidence type="ECO:0000256" key="1">
    <source>
        <dbReference type="SAM" id="MobiDB-lite"/>
    </source>
</evidence>
<organism evidence="3 4">
    <name type="scientific">Gracilariopsis chorda</name>
    <dbReference type="NCBI Taxonomy" id="448386"/>
    <lineage>
        <taxon>Eukaryota</taxon>
        <taxon>Rhodophyta</taxon>
        <taxon>Florideophyceae</taxon>
        <taxon>Rhodymeniophycidae</taxon>
        <taxon>Gracilariales</taxon>
        <taxon>Gracilariaceae</taxon>
        <taxon>Gracilariopsis</taxon>
    </lineage>
</organism>
<dbReference type="AlphaFoldDB" id="A0A2V3ICV8"/>
<accession>A0A2V3ICV8</accession>
<feature type="region of interest" description="Disordered" evidence="1">
    <location>
        <begin position="56"/>
        <end position="133"/>
    </location>
</feature>
<reference evidence="3 4" key="1">
    <citation type="journal article" date="2018" name="Mol. Biol. Evol.">
        <title>Analysis of the draft genome of the red seaweed Gracilariopsis chorda provides insights into genome size evolution in Rhodophyta.</title>
        <authorList>
            <person name="Lee J."/>
            <person name="Yang E.C."/>
            <person name="Graf L."/>
            <person name="Yang J.H."/>
            <person name="Qiu H."/>
            <person name="Zel Zion U."/>
            <person name="Chan C.X."/>
            <person name="Stephens T.G."/>
            <person name="Weber A.P.M."/>
            <person name="Boo G.H."/>
            <person name="Boo S.M."/>
            <person name="Kim K.M."/>
            <person name="Shin Y."/>
            <person name="Jung M."/>
            <person name="Lee S.J."/>
            <person name="Yim H.S."/>
            <person name="Lee J.H."/>
            <person name="Bhattacharya D."/>
            <person name="Yoon H.S."/>
        </authorList>
    </citation>
    <scope>NUCLEOTIDE SEQUENCE [LARGE SCALE GENOMIC DNA]</scope>
    <source>
        <strain evidence="3 4">SKKU-2015</strain>
        <tissue evidence="3">Whole body</tissue>
    </source>
</reference>
<keyword evidence="2" id="KW-0732">Signal</keyword>
<protein>
    <submittedName>
        <fullName evidence="3">Uncharacterized protein</fullName>
    </submittedName>
</protein>
<evidence type="ECO:0000313" key="4">
    <source>
        <dbReference type="Proteomes" id="UP000247409"/>
    </source>
</evidence>
<feature type="signal peptide" evidence="2">
    <location>
        <begin position="1"/>
        <end position="17"/>
    </location>
</feature>
<feature type="compositionally biased region" description="Basic and acidic residues" evidence="1">
    <location>
        <begin position="85"/>
        <end position="99"/>
    </location>
</feature>
<dbReference type="EMBL" id="NBIV01000406">
    <property type="protein sequence ID" value="PXF39922.1"/>
    <property type="molecule type" value="Genomic_DNA"/>
</dbReference>
<feature type="chain" id="PRO_5016027400" evidence="2">
    <location>
        <begin position="18"/>
        <end position="147"/>
    </location>
</feature>
<evidence type="ECO:0000313" key="3">
    <source>
        <dbReference type="EMBL" id="PXF39922.1"/>
    </source>
</evidence>
<name>A0A2V3ICV8_9FLOR</name>
<evidence type="ECO:0000256" key="2">
    <source>
        <dbReference type="SAM" id="SignalP"/>
    </source>
</evidence>
<gene>
    <name evidence="3" type="ORF">BWQ96_10395</name>
</gene>
<dbReference type="Proteomes" id="UP000247409">
    <property type="component" value="Unassembled WGS sequence"/>
</dbReference>
<comment type="caution">
    <text evidence="3">The sequence shown here is derived from an EMBL/GenBank/DDBJ whole genome shotgun (WGS) entry which is preliminary data.</text>
</comment>
<keyword evidence="4" id="KW-1185">Reference proteome</keyword>
<feature type="compositionally biased region" description="Basic and acidic residues" evidence="1">
    <location>
        <begin position="56"/>
        <end position="75"/>
    </location>
</feature>